<organism evidence="1 2">
    <name type="scientific">Treponema vincentii</name>
    <dbReference type="NCBI Taxonomy" id="69710"/>
    <lineage>
        <taxon>Bacteria</taxon>
        <taxon>Pseudomonadati</taxon>
        <taxon>Spirochaetota</taxon>
        <taxon>Spirochaetia</taxon>
        <taxon>Spirochaetales</taxon>
        <taxon>Treponemataceae</taxon>
        <taxon>Treponema</taxon>
    </lineage>
</organism>
<dbReference type="AlphaFoldDB" id="A0A6P1XZA8"/>
<reference evidence="1 2" key="1">
    <citation type="submission" date="2020-01" db="EMBL/GenBank/DDBJ databases">
        <title>Complete genome sequence of a human oral phylogroup 1 Treponema sp. strain ATCC 700766, originally isolated from periodontitis dental plaque.</title>
        <authorList>
            <person name="Chan Y."/>
            <person name="Huo Y.-B."/>
            <person name="Yu X.-L."/>
            <person name="Zeng H."/>
            <person name="Leung W.-K."/>
            <person name="Watt R.M."/>
        </authorList>
    </citation>
    <scope>NUCLEOTIDE SEQUENCE [LARGE SCALE GENOMIC DNA]</scope>
    <source>
        <strain evidence="1 2">OMZ 804</strain>
    </source>
</reference>
<dbReference type="KEGG" id="trz:GWP43_04635"/>
<dbReference type="Proteomes" id="UP000464374">
    <property type="component" value="Chromosome"/>
</dbReference>
<proteinExistence type="predicted"/>
<gene>
    <name evidence="1" type="ORF">GWP43_04635</name>
</gene>
<dbReference type="RefSeq" id="WP_162661906.1">
    <property type="nucleotide sequence ID" value="NZ_CP048020.1"/>
</dbReference>
<evidence type="ECO:0000313" key="1">
    <source>
        <dbReference type="EMBL" id="QHX42848.1"/>
    </source>
</evidence>
<dbReference type="EMBL" id="CP048020">
    <property type="protein sequence ID" value="QHX42848.1"/>
    <property type="molecule type" value="Genomic_DNA"/>
</dbReference>
<name>A0A6P1XZA8_9SPIR</name>
<sequence>MKFDKSRVYTAVNADELKVGSKVICADTLALLKARVEHFGVSYNAYEVLREIFPDDEEYRFCVGFGDEVTYAFAYFVERPDEHPFGKCYGCGYVFNSELRFDYDIKYCPRCGMEIDSHFPTDF</sequence>
<protein>
    <submittedName>
        <fullName evidence="1">Uncharacterized protein</fullName>
    </submittedName>
</protein>
<evidence type="ECO:0000313" key="2">
    <source>
        <dbReference type="Proteomes" id="UP000464374"/>
    </source>
</evidence>
<accession>A0A6P1XZA8</accession>